<organism evidence="1 2">
    <name type="scientific">Cichorium intybus</name>
    <name type="common">Chicory</name>
    <dbReference type="NCBI Taxonomy" id="13427"/>
    <lineage>
        <taxon>Eukaryota</taxon>
        <taxon>Viridiplantae</taxon>
        <taxon>Streptophyta</taxon>
        <taxon>Embryophyta</taxon>
        <taxon>Tracheophyta</taxon>
        <taxon>Spermatophyta</taxon>
        <taxon>Magnoliopsida</taxon>
        <taxon>eudicotyledons</taxon>
        <taxon>Gunneridae</taxon>
        <taxon>Pentapetalae</taxon>
        <taxon>asterids</taxon>
        <taxon>campanulids</taxon>
        <taxon>Asterales</taxon>
        <taxon>Asteraceae</taxon>
        <taxon>Cichorioideae</taxon>
        <taxon>Cichorieae</taxon>
        <taxon>Cichoriinae</taxon>
        <taxon>Cichorium</taxon>
    </lineage>
</organism>
<gene>
    <name evidence="1" type="ORF">L2E82_41552</name>
</gene>
<evidence type="ECO:0000313" key="2">
    <source>
        <dbReference type="Proteomes" id="UP001055811"/>
    </source>
</evidence>
<sequence length="83" mass="9418">MWDPLIEAVDLRSSEFLIHPKQKDFSKPYDALLAEIREVLRTICNTLKLPLAQTWGPCEGRPHQPVSTISVIESASYVLDPEI</sequence>
<reference evidence="1 2" key="2">
    <citation type="journal article" date="2022" name="Mol. Ecol. Resour.">
        <title>The genomes of chicory, endive, great burdock and yacon provide insights into Asteraceae paleo-polyploidization history and plant inulin production.</title>
        <authorList>
            <person name="Fan W."/>
            <person name="Wang S."/>
            <person name="Wang H."/>
            <person name="Wang A."/>
            <person name="Jiang F."/>
            <person name="Liu H."/>
            <person name="Zhao H."/>
            <person name="Xu D."/>
            <person name="Zhang Y."/>
        </authorList>
    </citation>
    <scope>NUCLEOTIDE SEQUENCE [LARGE SCALE GENOMIC DNA]</scope>
    <source>
        <strain evidence="2">cv. Punajuju</strain>
        <tissue evidence="1">Leaves</tissue>
    </source>
</reference>
<name>A0ACB9ANX4_CICIN</name>
<reference evidence="2" key="1">
    <citation type="journal article" date="2022" name="Mol. Ecol. Resour.">
        <title>The genomes of chicory, endive, great burdock and yacon provide insights into Asteraceae palaeo-polyploidization history and plant inulin production.</title>
        <authorList>
            <person name="Fan W."/>
            <person name="Wang S."/>
            <person name="Wang H."/>
            <person name="Wang A."/>
            <person name="Jiang F."/>
            <person name="Liu H."/>
            <person name="Zhao H."/>
            <person name="Xu D."/>
            <person name="Zhang Y."/>
        </authorList>
    </citation>
    <scope>NUCLEOTIDE SEQUENCE [LARGE SCALE GENOMIC DNA]</scope>
    <source>
        <strain evidence="2">cv. Punajuju</strain>
    </source>
</reference>
<accession>A0ACB9ANX4</accession>
<evidence type="ECO:0000313" key="1">
    <source>
        <dbReference type="EMBL" id="KAI3711451.1"/>
    </source>
</evidence>
<proteinExistence type="predicted"/>
<comment type="caution">
    <text evidence="1">The sequence shown here is derived from an EMBL/GenBank/DDBJ whole genome shotgun (WGS) entry which is preliminary data.</text>
</comment>
<keyword evidence="2" id="KW-1185">Reference proteome</keyword>
<dbReference type="EMBL" id="CM042015">
    <property type="protein sequence ID" value="KAI3711451.1"/>
    <property type="molecule type" value="Genomic_DNA"/>
</dbReference>
<protein>
    <submittedName>
        <fullName evidence="1">Uncharacterized protein</fullName>
    </submittedName>
</protein>
<dbReference type="Proteomes" id="UP001055811">
    <property type="component" value="Linkage Group LG07"/>
</dbReference>